<feature type="region of interest" description="Disordered" evidence="1">
    <location>
        <begin position="1"/>
        <end position="23"/>
    </location>
</feature>
<name>L7TJF3_9CAUD</name>
<dbReference type="GeneID" id="14477385"/>
<dbReference type="OrthoDB" id="36484at10239"/>
<dbReference type="EMBL" id="KC117377">
    <property type="protein sequence ID" value="AGC34513.1"/>
    <property type="molecule type" value="Genomic_DNA"/>
</dbReference>
<protein>
    <submittedName>
        <fullName evidence="2">Uncharacterized protein</fullName>
    </submittedName>
</protein>
<evidence type="ECO:0000256" key="1">
    <source>
        <dbReference type="SAM" id="MobiDB-lite"/>
    </source>
</evidence>
<dbReference type="Proteomes" id="UP000011137">
    <property type="component" value="Segment"/>
</dbReference>
<reference evidence="2 3" key="1">
    <citation type="journal article" date="2013" name="J. Virol.">
        <title>Insights into head-tailed viruses infecting extremely halophilic archaea.</title>
        <authorList>
            <person name="Pietila M.K."/>
            <person name="Laurinmaki P."/>
            <person name="Russell D.A."/>
            <person name="Ko C.C."/>
            <person name="Jacobs-Sera D."/>
            <person name="Butcher S.J."/>
            <person name="Bamford D.H."/>
            <person name="Hendrix R.W."/>
        </authorList>
    </citation>
    <scope>NUCLEOTIDE SEQUENCE [LARGE SCALE GENOMIC DNA]</scope>
</reference>
<evidence type="ECO:0000313" key="2">
    <source>
        <dbReference type="EMBL" id="AGC34513.1"/>
    </source>
</evidence>
<dbReference type="KEGG" id="vg:14477385"/>
<proteinExistence type="predicted"/>
<sequence>MEDQQETMESLTDEPMVDLDVDPDTGEFSILTGDELLRARYTRWSDNDYGEQFWDARCPA</sequence>
<gene>
    <name evidence="2" type="primary">144</name>
    <name evidence="2" type="ORF">HVTV1_144</name>
</gene>
<dbReference type="RefSeq" id="YP_007379049.1">
    <property type="nucleotide sequence ID" value="NC_020158.1"/>
</dbReference>
<organism evidence="2 3">
    <name type="scientific">Haloarcula vallismortis tailed virus 1</name>
    <dbReference type="NCBI Taxonomy" id="1262528"/>
    <lineage>
        <taxon>Viruses</taxon>
        <taxon>Duplodnaviria</taxon>
        <taxon>Heunggongvirae</taxon>
        <taxon>Uroviricota</taxon>
        <taxon>Caudoviricetes</taxon>
        <taxon>Thumleimavirales</taxon>
        <taxon>Druskaviridae</taxon>
        <taxon>Tredecimvirus</taxon>
        <taxon>Tredecimvirus thailandense</taxon>
        <taxon>Tredecimvirus HVTV1</taxon>
    </lineage>
</organism>
<accession>L7TJF3</accession>
<evidence type="ECO:0000313" key="3">
    <source>
        <dbReference type="Proteomes" id="UP000011137"/>
    </source>
</evidence>
<keyword evidence="3" id="KW-1185">Reference proteome</keyword>